<reference evidence="1" key="1">
    <citation type="submission" date="2015-07" db="EMBL/GenBank/DDBJ databases">
        <title>MeaNS - Measles Nucleotide Surveillance Program.</title>
        <authorList>
            <person name="Tran T."/>
            <person name="Druce J."/>
        </authorList>
    </citation>
    <scope>NUCLEOTIDE SEQUENCE</scope>
    <source>
        <strain evidence="1">UCB-OBI-ISO-001</strain>
        <tissue evidence="1">Gonad</tissue>
    </source>
</reference>
<accession>A0A0L8HK08</accession>
<dbReference type="AlphaFoldDB" id="A0A0L8HK08"/>
<protein>
    <submittedName>
        <fullName evidence="1">Uncharacterized protein</fullName>
    </submittedName>
</protein>
<gene>
    <name evidence="1" type="ORF">OCBIM_22013009mg</name>
</gene>
<evidence type="ECO:0000313" key="1">
    <source>
        <dbReference type="EMBL" id="KOF89474.1"/>
    </source>
</evidence>
<dbReference type="EMBL" id="KQ417972">
    <property type="protein sequence ID" value="KOF89474.1"/>
    <property type="molecule type" value="Genomic_DNA"/>
</dbReference>
<proteinExistence type="predicted"/>
<sequence>MQTRTHAFCNFCKSLTLFCASHPTFLILNSKITEKACAQVHTHTCTHTLLYHFLLLD</sequence>
<name>A0A0L8HK08_OCTBM</name>
<organism evidence="1">
    <name type="scientific">Octopus bimaculoides</name>
    <name type="common">California two-spotted octopus</name>
    <dbReference type="NCBI Taxonomy" id="37653"/>
    <lineage>
        <taxon>Eukaryota</taxon>
        <taxon>Metazoa</taxon>
        <taxon>Spiralia</taxon>
        <taxon>Lophotrochozoa</taxon>
        <taxon>Mollusca</taxon>
        <taxon>Cephalopoda</taxon>
        <taxon>Coleoidea</taxon>
        <taxon>Octopodiformes</taxon>
        <taxon>Octopoda</taxon>
        <taxon>Incirrata</taxon>
        <taxon>Octopodidae</taxon>
        <taxon>Octopus</taxon>
    </lineage>
</organism>